<feature type="compositionally biased region" description="Basic and acidic residues" evidence="1">
    <location>
        <begin position="230"/>
        <end position="245"/>
    </location>
</feature>
<feature type="compositionally biased region" description="Basic and acidic residues" evidence="1">
    <location>
        <begin position="56"/>
        <end position="65"/>
    </location>
</feature>
<feature type="compositionally biased region" description="Basic residues" evidence="1">
    <location>
        <begin position="268"/>
        <end position="277"/>
    </location>
</feature>
<sequence>GPVRDEAGGDGGPDHLRRGDDRLRLDAPRAGRHRRGADGQPGGPVAGAGGAAPVEVRARPADRRPVRALARQRPPGRLRRVAHLPILGDGGAGPAGRRHGRAGGAGDAGLDRRRVAGRGLRRAPPLLAGRRRCPHRRPRLLLDPRVRARHAPHLRRLHPGARVAGLRLHPPERRHLGPSPLDAAADAVARSRRGGGGHARRPLERGRGPGRTLRHHGPGQGVGGAHGHLAARDADRPDPDGDDRRHQHRLPPQRRGHHRGDLLPPRSRPLRPARHPLPRLPGRPGDGDRRRRDVRAGRPRRRPRLRLARSADQVL</sequence>
<organism evidence="2">
    <name type="scientific">uncultured Thermomicrobiales bacterium</name>
    <dbReference type="NCBI Taxonomy" id="1645740"/>
    <lineage>
        <taxon>Bacteria</taxon>
        <taxon>Pseudomonadati</taxon>
        <taxon>Thermomicrobiota</taxon>
        <taxon>Thermomicrobia</taxon>
        <taxon>Thermomicrobiales</taxon>
        <taxon>environmental samples</taxon>
    </lineage>
</organism>
<feature type="region of interest" description="Disordered" evidence="1">
    <location>
        <begin position="1"/>
        <end position="110"/>
    </location>
</feature>
<feature type="compositionally biased region" description="Basic residues" evidence="1">
    <location>
        <begin position="297"/>
        <end position="307"/>
    </location>
</feature>
<feature type="compositionally biased region" description="Basic residues" evidence="1">
    <location>
        <begin position="246"/>
        <end position="258"/>
    </location>
</feature>
<name>A0A6J4UQH3_9BACT</name>
<feature type="compositionally biased region" description="Basic and acidic residues" evidence="1">
    <location>
        <begin position="285"/>
        <end position="296"/>
    </location>
</feature>
<dbReference type="EMBL" id="CADCWF010000124">
    <property type="protein sequence ID" value="CAA9553681.1"/>
    <property type="molecule type" value="Genomic_DNA"/>
</dbReference>
<feature type="non-terminal residue" evidence="2">
    <location>
        <position position="315"/>
    </location>
</feature>
<evidence type="ECO:0000256" key="1">
    <source>
        <dbReference type="SAM" id="MobiDB-lite"/>
    </source>
</evidence>
<feature type="non-terminal residue" evidence="2">
    <location>
        <position position="1"/>
    </location>
</feature>
<evidence type="ECO:0000313" key="2">
    <source>
        <dbReference type="EMBL" id="CAA9553681.1"/>
    </source>
</evidence>
<reference evidence="2" key="1">
    <citation type="submission" date="2020-02" db="EMBL/GenBank/DDBJ databases">
        <authorList>
            <person name="Meier V. D."/>
        </authorList>
    </citation>
    <scope>NUCLEOTIDE SEQUENCE</scope>
    <source>
        <strain evidence="2">AVDCRST_MAG59</strain>
    </source>
</reference>
<feature type="compositionally biased region" description="Basic and acidic residues" evidence="1">
    <location>
        <begin position="1"/>
        <end position="29"/>
    </location>
</feature>
<dbReference type="AlphaFoldDB" id="A0A6J4UQH3"/>
<gene>
    <name evidence="2" type="ORF">AVDCRST_MAG59-1981</name>
</gene>
<protein>
    <submittedName>
        <fullName evidence="2">Dipeptide transport system permease protein DppB</fullName>
    </submittedName>
</protein>
<accession>A0A6J4UQH3</accession>
<feature type="compositionally biased region" description="Gly residues" evidence="1">
    <location>
        <begin position="39"/>
        <end position="50"/>
    </location>
</feature>
<feature type="compositionally biased region" description="Basic residues" evidence="1">
    <location>
        <begin position="190"/>
        <end position="200"/>
    </location>
</feature>
<feature type="region of interest" description="Disordered" evidence="1">
    <location>
        <begin position="185"/>
        <end position="315"/>
    </location>
</feature>
<proteinExistence type="predicted"/>